<comment type="caution">
    <text evidence="1">The sequence shown here is derived from an EMBL/GenBank/DDBJ whole genome shotgun (WGS) entry which is preliminary data.</text>
</comment>
<reference evidence="1" key="1">
    <citation type="submission" date="2020-10" db="EMBL/GenBank/DDBJ databases">
        <authorList>
            <person name="Gilroy R."/>
        </authorList>
    </citation>
    <scope>NUCLEOTIDE SEQUENCE</scope>
    <source>
        <strain evidence="1">14508</strain>
    </source>
</reference>
<proteinExistence type="predicted"/>
<gene>
    <name evidence="1" type="ORF">IAD04_01255</name>
</gene>
<accession>A0A9D1K997</accession>
<evidence type="ECO:0000313" key="2">
    <source>
        <dbReference type="Proteomes" id="UP000886893"/>
    </source>
</evidence>
<dbReference type="EMBL" id="DVKI01000040">
    <property type="protein sequence ID" value="HIT16992.1"/>
    <property type="molecule type" value="Genomic_DNA"/>
</dbReference>
<dbReference type="AlphaFoldDB" id="A0A9D1K997"/>
<name>A0A9D1K997_9FIRM</name>
<reference evidence="1" key="2">
    <citation type="journal article" date="2021" name="PeerJ">
        <title>Extensive microbial diversity within the chicken gut microbiome revealed by metagenomics and culture.</title>
        <authorList>
            <person name="Gilroy R."/>
            <person name="Ravi A."/>
            <person name="Getino M."/>
            <person name="Pursley I."/>
            <person name="Horton D.L."/>
            <person name="Alikhan N.F."/>
            <person name="Baker D."/>
            <person name="Gharbi K."/>
            <person name="Hall N."/>
            <person name="Watson M."/>
            <person name="Adriaenssens E.M."/>
            <person name="Foster-Nyarko E."/>
            <person name="Jarju S."/>
            <person name="Secka A."/>
            <person name="Antonio M."/>
            <person name="Oren A."/>
            <person name="Chaudhuri R.R."/>
            <person name="La Ragione R."/>
            <person name="Hildebrand F."/>
            <person name="Pallen M.J."/>
        </authorList>
    </citation>
    <scope>NUCLEOTIDE SEQUENCE</scope>
    <source>
        <strain evidence="1">14508</strain>
    </source>
</reference>
<sequence length="137" mass="16422">MKNIDEYLYKYGLHDCVVERIYVQNNSLVFCFGTGVYNLNEKGTETTKTTECLMCLEIDELNKKQMWEHIEILKINKNKINEIDYEKFIEEVDKYKFEIIENYLSYFGNSILLEGYTSKSRYQIKVSEISKIEFNFK</sequence>
<evidence type="ECO:0000313" key="1">
    <source>
        <dbReference type="EMBL" id="HIT16992.1"/>
    </source>
</evidence>
<organism evidence="1 2">
    <name type="scientific">Candidatus Caccosoma faecigallinarum</name>
    <dbReference type="NCBI Taxonomy" id="2840720"/>
    <lineage>
        <taxon>Bacteria</taxon>
        <taxon>Bacillati</taxon>
        <taxon>Bacillota</taxon>
        <taxon>Bacillota incertae sedis</taxon>
        <taxon>Candidatus Caccosoma</taxon>
    </lineage>
</organism>
<protein>
    <submittedName>
        <fullName evidence="1">Uncharacterized protein</fullName>
    </submittedName>
</protein>
<dbReference type="Proteomes" id="UP000886893">
    <property type="component" value="Unassembled WGS sequence"/>
</dbReference>